<accession>A0AAF0TG90</accession>
<sequence>MVPACIWWTIWKERNQRCFEGKKSNIQKIKTYCYLFYFWCKQVVMDSTEIDWL</sequence>
<dbReference type="EMBL" id="CP133614">
    <property type="protein sequence ID" value="WMV19357.1"/>
    <property type="molecule type" value="Genomic_DNA"/>
</dbReference>
<proteinExistence type="predicted"/>
<reference evidence="1" key="1">
    <citation type="submission" date="2023-08" db="EMBL/GenBank/DDBJ databases">
        <title>A de novo genome assembly of Solanum verrucosum Schlechtendal, a Mexican diploid species geographically isolated from the other diploid A-genome species in potato relatives.</title>
        <authorList>
            <person name="Hosaka K."/>
        </authorList>
    </citation>
    <scope>NUCLEOTIDE SEQUENCE</scope>
    <source>
        <tissue evidence="1">Young leaves</tissue>
    </source>
</reference>
<protein>
    <submittedName>
        <fullName evidence="1">Uncharacterized protein</fullName>
    </submittedName>
</protein>
<evidence type="ECO:0000313" key="2">
    <source>
        <dbReference type="Proteomes" id="UP001234989"/>
    </source>
</evidence>
<dbReference type="AlphaFoldDB" id="A0AAF0TG90"/>
<gene>
    <name evidence="1" type="ORF">MTR67_012742</name>
</gene>
<dbReference type="Proteomes" id="UP001234989">
    <property type="component" value="Chromosome 3"/>
</dbReference>
<keyword evidence="2" id="KW-1185">Reference proteome</keyword>
<evidence type="ECO:0000313" key="1">
    <source>
        <dbReference type="EMBL" id="WMV19357.1"/>
    </source>
</evidence>
<name>A0AAF0TG90_SOLVR</name>
<organism evidence="1 2">
    <name type="scientific">Solanum verrucosum</name>
    <dbReference type="NCBI Taxonomy" id="315347"/>
    <lineage>
        <taxon>Eukaryota</taxon>
        <taxon>Viridiplantae</taxon>
        <taxon>Streptophyta</taxon>
        <taxon>Embryophyta</taxon>
        <taxon>Tracheophyta</taxon>
        <taxon>Spermatophyta</taxon>
        <taxon>Magnoliopsida</taxon>
        <taxon>eudicotyledons</taxon>
        <taxon>Gunneridae</taxon>
        <taxon>Pentapetalae</taxon>
        <taxon>asterids</taxon>
        <taxon>lamiids</taxon>
        <taxon>Solanales</taxon>
        <taxon>Solanaceae</taxon>
        <taxon>Solanoideae</taxon>
        <taxon>Solaneae</taxon>
        <taxon>Solanum</taxon>
    </lineage>
</organism>